<evidence type="ECO:0000313" key="3">
    <source>
        <dbReference type="Proteomes" id="UP000006462"/>
    </source>
</evidence>
<keyword evidence="1" id="KW-0732">Signal</keyword>
<keyword evidence="3" id="KW-1185">Reference proteome</keyword>
<evidence type="ECO:0000256" key="1">
    <source>
        <dbReference type="SAM" id="SignalP"/>
    </source>
</evidence>
<comment type="caution">
    <text evidence="2">The sequence shown here is derived from an EMBL/GenBank/DDBJ whole genome shotgun (WGS) entry which is preliminary data.</text>
</comment>
<feature type="signal peptide" evidence="1">
    <location>
        <begin position="1"/>
        <end position="23"/>
    </location>
</feature>
<dbReference type="EMBL" id="ADFP01000140">
    <property type="protein sequence ID" value="EFB89328.1"/>
    <property type="molecule type" value="Genomic_DNA"/>
</dbReference>
<accession>A0ABM9ZR00</accession>
<name>A0ABM9ZR00_9BACT</name>
<feature type="chain" id="PRO_5047514250" description="DUF3829 domain-containing protein" evidence="1">
    <location>
        <begin position="24"/>
        <end position="378"/>
    </location>
</feature>
<proteinExistence type="predicted"/>
<sequence>MKLRAIIAVLALCLASVAQPAAAGQDPPRLPVPEISSEGLNLKIAMDLLEQLHDIRRPLAVGTVFKDPSMEFALRNFQVYTTARNMFDERTAIRDTAQNIQRVKEIIEAYDTYVKKSGLTQYMNQLVTVIMANSIVLRANRLHESFEWFRKYDAEYAETLREYNAAYRAFLTMVESLRGGQGISGRASRSGAYPNNYLFNDVLLYSGLSQYVNTSGKRARSGIANLARIIDNHVMAVSDAKLKECEEFFAELDRQQKTVRSFYDKAVDAVSKLPGADALGNIGVDDYQILDNVDKLVAQAIAEIVVLRDPELTPLRTNKNVAPDAFKVDPSYSSTGGPVYARKVRRSVEELRAIWNGMADRLDQQHRGDPGWQRMHAD</sequence>
<reference evidence="2 3" key="1">
    <citation type="submission" date="2009-12" db="EMBL/GenBank/DDBJ databases">
        <authorList>
            <person name="Shrivastava S."/>
            <person name="Madupu R."/>
            <person name="Durkin A.S."/>
            <person name="Torralba M."/>
            <person name="Methe B."/>
            <person name="Sutton G.G."/>
            <person name="Strausberg R.L."/>
            <person name="Nelson K.E."/>
        </authorList>
    </citation>
    <scope>NUCLEOTIDE SEQUENCE [LARGE SCALE GENOMIC DNA]</scope>
    <source>
        <strain evidence="2 3">W5455</strain>
    </source>
</reference>
<evidence type="ECO:0008006" key="4">
    <source>
        <dbReference type="Google" id="ProtNLM"/>
    </source>
</evidence>
<protein>
    <recommendedName>
        <fullName evidence="4">DUF3829 domain-containing protein</fullName>
    </recommendedName>
</protein>
<organism evidence="2 3">
    <name type="scientific">Pyramidobacter piscolens W5455</name>
    <dbReference type="NCBI Taxonomy" id="352165"/>
    <lineage>
        <taxon>Bacteria</taxon>
        <taxon>Thermotogati</taxon>
        <taxon>Synergistota</taxon>
        <taxon>Synergistia</taxon>
        <taxon>Synergistales</taxon>
        <taxon>Dethiosulfovibrionaceae</taxon>
        <taxon>Pyramidobacter</taxon>
    </lineage>
</organism>
<dbReference type="Proteomes" id="UP000006462">
    <property type="component" value="Unassembled WGS sequence"/>
</dbReference>
<dbReference type="RefSeq" id="WP_009166234.1">
    <property type="nucleotide sequence ID" value="NZ_ADFP01000140.1"/>
</dbReference>
<gene>
    <name evidence="2" type="ORF">HMPREF7215_2683</name>
</gene>
<evidence type="ECO:0000313" key="2">
    <source>
        <dbReference type="EMBL" id="EFB89328.1"/>
    </source>
</evidence>